<dbReference type="EMBL" id="JBBPFD010000021">
    <property type="protein sequence ID" value="KAK7883083.1"/>
    <property type="molecule type" value="Genomic_DNA"/>
</dbReference>
<dbReference type="FunFam" id="1.20.90.10:FF:000002">
    <property type="entry name" value="Phospholipase A2 group III"/>
    <property type="match status" value="1"/>
</dbReference>
<evidence type="ECO:0000256" key="1">
    <source>
        <dbReference type="ARBA" id="ARBA00001913"/>
    </source>
</evidence>
<evidence type="ECO:0000256" key="8">
    <source>
        <dbReference type="ARBA" id="ARBA00023098"/>
    </source>
</evidence>
<evidence type="ECO:0000256" key="10">
    <source>
        <dbReference type="SAM" id="MobiDB-lite"/>
    </source>
</evidence>
<dbReference type="InterPro" id="IPR033113">
    <property type="entry name" value="PLA2_histidine"/>
</dbReference>
<comment type="caution">
    <text evidence="13">The sequence shown here is derived from an EMBL/GenBank/DDBJ whole genome shotgun (WGS) entry which is preliminary data.</text>
</comment>
<dbReference type="SMART" id="SM00085">
    <property type="entry name" value="PA2c"/>
    <property type="match status" value="1"/>
</dbReference>
<evidence type="ECO:0000256" key="4">
    <source>
        <dbReference type="ARBA" id="ARBA00022525"/>
    </source>
</evidence>
<dbReference type="GO" id="GO:0004623">
    <property type="term" value="F:phospholipase A2 activity"/>
    <property type="evidence" value="ECO:0007669"/>
    <property type="project" value="UniProtKB-EC"/>
</dbReference>
<dbReference type="SUPFAM" id="SSF48619">
    <property type="entry name" value="Phospholipase A2, PLA2"/>
    <property type="match status" value="1"/>
</dbReference>
<keyword evidence="6" id="KW-0378">Hydrolase</keyword>
<evidence type="ECO:0000256" key="5">
    <source>
        <dbReference type="ARBA" id="ARBA00022723"/>
    </source>
</evidence>
<feature type="domain" description="Phospholipase A2-like central" evidence="12">
    <location>
        <begin position="126"/>
        <end position="247"/>
    </location>
</feature>
<feature type="compositionally biased region" description="Polar residues" evidence="10">
    <location>
        <begin position="692"/>
        <end position="709"/>
    </location>
</feature>
<feature type="region of interest" description="Disordered" evidence="10">
    <location>
        <begin position="278"/>
        <end position="315"/>
    </location>
</feature>
<feature type="compositionally biased region" description="Basic and acidic residues" evidence="10">
    <location>
        <begin position="422"/>
        <end position="448"/>
    </location>
</feature>
<dbReference type="Proteomes" id="UP001460270">
    <property type="component" value="Unassembled WGS sequence"/>
</dbReference>
<evidence type="ECO:0000256" key="6">
    <source>
        <dbReference type="ARBA" id="ARBA00022801"/>
    </source>
</evidence>
<keyword evidence="7" id="KW-0106">Calcium</keyword>
<feature type="region of interest" description="Disordered" evidence="10">
    <location>
        <begin position="689"/>
        <end position="732"/>
    </location>
</feature>
<dbReference type="GO" id="GO:0050482">
    <property type="term" value="P:arachidonate secretion"/>
    <property type="evidence" value="ECO:0007669"/>
    <property type="project" value="InterPro"/>
</dbReference>
<feature type="signal peptide" evidence="11">
    <location>
        <begin position="1"/>
        <end position="19"/>
    </location>
</feature>
<dbReference type="Gene3D" id="1.20.90.10">
    <property type="entry name" value="Phospholipase A2 domain"/>
    <property type="match status" value="1"/>
</dbReference>
<name>A0AAW0N2Y1_9GOBI</name>
<dbReference type="GO" id="GO:0005576">
    <property type="term" value="C:extracellular region"/>
    <property type="evidence" value="ECO:0007669"/>
    <property type="project" value="UniProtKB-SubCell"/>
</dbReference>
<protein>
    <recommendedName>
        <fullName evidence="3">phospholipase A2</fullName>
        <ecNumber evidence="3">3.1.1.4</ecNumber>
    </recommendedName>
</protein>
<evidence type="ECO:0000313" key="14">
    <source>
        <dbReference type="Proteomes" id="UP001460270"/>
    </source>
</evidence>
<feature type="compositionally biased region" description="Basic and acidic residues" evidence="10">
    <location>
        <begin position="376"/>
        <end position="385"/>
    </location>
</feature>
<evidence type="ECO:0000259" key="12">
    <source>
        <dbReference type="SMART" id="SM00085"/>
    </source>
</evidence>
<evidence type="ECO:0000256" key="11">
    <source>
        <dbReference type="SAM" id="SignalP"/>
    </source>
</evidence>
<dbReference type="PROSITE" id="PS00118">
    <property type="entry name" value="PA2_HIS"/>
    <property type="match status" value="1"/>
</dbReference>
<feature type="chain" id="PRO_5043710142" description="phospholipase A2" evidence="11">
    <location>
        <begin position="20"/>
        <end position="769"/>
    </location>
</feature>
<evidence type="ECO:0000256" key="7">
    <source>
        <dbReference type="ARBA" id="ARBA00022837"/>
    </source>
</evidence>
<keyword evidence="9" id="KW-1015">Disulfide bond</keyword>
<feature type="compositionally biased region" description="Basic residues" evidence="10">
    <location>
        <begin position="351"/>
        <end position="375"/>
    </location>
</feature>
<organism evidence="13 14">
    <name type="scientific">Mugilogobius chulae</name>
    <name type="common">yellowstripe goby</name>
    <dbReference type="NCBI Taxonomy" id="88201"/>
    <lineage>
        <taxon>Eukaryota</taxon>
        <taxon>Metazoa</taxon>
        <taxon>Chordata</taxon>
        <taxon>Craniata</taxon>
        <taxon>Vertebrata</taxon>
        <taxon>Euteleostomi</taxon>
        <taxon>Actinopterygii</taxon>
        <taxon>Neopterygii</taxon>
        <taxon>Teleostei</taxon>
        <taxon>Neoteleostei</taxon>
        <taxon>Acanthomorphata</taxon>
        <taxon>Gobiaria</taxon>
        <taxon>Gobiiformes</taxon>
        <taxon>Gobioidei</taxon>
        <taxon>Gobiidae</taxon>
        <taxon>Gobionellinae</taxon>
        <taxon>Mugilogobius</taxon>
    </lineage>
</organism>
<keyword evidence="5" id="KW-0479">Metal-binding</keyword>
<keyword evidence="14" id="KW-1185">Reference proteome</keyword>
<keyword evidence="11" id="KW-0732">Signal</keyword>
<dbReference type="GO" id="GO:0046872">
    <property type="term" value="F:metal ion binding"/>
    <property type="evidence" value="ECO:0007669"/>
    <property type="project" value="UniProtKB-KW"/>
</dbReference>
<dbReference type="InterPro" id="IPR036444">
    <property type="entry name" value="PLipase_A2_dom_sf"/>
</dbReference>
<proteinExistence type="predicted"/>
<sequence>MWSVLLVFLSSLDRNLVKGGLVSSALDTKKLNKETFCVKASSVEGHFLYEISDGAEVVRSLVTSAGALVDCSINENPEQVKTFTHECKKEQQKDTVEQKAHAVYEHMDEARLLCQRLQQSEKPKDQVHRRAKRGFTYPGTLWCGAGNMADNYNQLGDFAETDSCCRTHDHCSHVIHAFSSNYGYTNFKWHSISHCDCDEALKTCLRKVNDTSSRVVGQAFFNVIEAPCFNFAYEEQCVERHWYGLCKRSEKRPVAVLRDAVPYDFGGIEVIDQLTVAPSRKKDANKSGEQVQPDTTTQSPVSGSQTSSTEEPSLRNVMTAAEDFIKVLATVSTSQSSTADTDKGDATSSEKKKKKTSQKKKKTKKTKGKGKKKKQKQEAMVKIEDSGAVPLPSPKEGGATSLSNFISESQTPEQPGRALNPDPKKVSENKYELEGREEASNEVMKDEPALDEATAVTSPIPVKGKPANHFLATVSSTTTLHKAKTKWIRNRKRKAKTVPTFKLETTSATSKLQEQSIVRTSERERIVNTSPIEIPKVKRNRSKLRKDGEKKKRLKEVNQNVENIMKEDNTPVTITPEEQLSRGAEGVRVDVTPLSLSVSVRKRQRHWSKEKGITKKKRKNQPPLNEHFSQTIVEEPIVPTPSGASISPALTTARSRMTDNTQTTTTWQLFTTTGKFTVNTNKRLNKKRGKSKYNTFSNPKPMTVTSPTSKPAPVEHSRMTIDSTWSPQPTATSANNAITALSPLQLTFEKVKEQFERKRRRKVALFLRQ</sequence>
<accession>A0AAW0N2Y1</accession>
<dbReference type="InterPro" id="IPR016090">
    <property type="entry name" value="PLA2-like_dom"/>
</dbReference>
<feature type="compositionally biased region" description="Basic and acidic residues" evidence="10">
    <location>
        <begin position="340"/>
        <end position="350"/>
    </location>
</feature>
<keyword evidence="4" id="KW-0964">Secreted</keyword>
<dbReference type="GO" id="GO:0006644">
    <property type="term" value="P:phospholipid metabolic process"/>
    <property type="evidence" value="ECO:0007669"/>
    <property type="project" value="InterPro"/>
</dbReference>
<dbReference type="Pfam" id="PF05826">
    <property type="entry name" value="Phospholip_A2_2"/>
    <property type="match status" value="1"/>
</dbReference>
<dbReference type="AlphaFoldDB" id="A0AAW0N2Y1"/>
<dbReference type="CDD" id="cd04704">
    <property type="entry name" value="PLA2_bee_venom_like"/>
    <property type="match status" value="1"/>
</dbReference>
<feature type="compositionally biased region" description="Polar residues" evidence="10">
    <location>
        <begin position="720"/>
        <end position="732"/>
    </location>
</feature>
<keyword evidence="8" id="KW-0443">Lipid metabolism</keyword>
<feature type="compositionally biased region" description="Polar residues" evidence="10">
    <location>
        <begin position="287"/>
        <end position="311"/>
    </location>
</feature>
<comment type="subcellular location">
    <subcellularLocation>
        <location evidence="2">Secreted</location>
    </subcellularLocation>
</comment>
<dbReference type="EC" id="3.1.1.4" evidence="3"/>
<feature type="compositionally biased region" description="Polar residues" evidence="10">
    <location>
        <begin position="400"/>
        <end position="413"/>
    </location>
</feature>
<reference evidence="14" key="1">
    <citation type="submission" date="2024-04" db="EMBL/GenBank/DDBJ databases">
        <title>Salinicola lusitanus LLJ914,a marine bacterium isolated from the Okinawa Trough.</title>
        <authorList>
            <person name="Li J."/>
        </authorList>
    </citation>
    <scope>NUCLEOTIDE SEQUENCE [LARGE SCALE GENOMIC DNA]</scope>
</reference>
<dbReference type="PANTHER" id="PTHR12253">
    <property type="entry name" value="RH14732P"/>
    <property type="match status" value="1"/>
</dbReference>
<evidence type="ECO:0000256" key="2">
    <source>
        <dbReference type="ARBA" id="ARBA00004613"/>
    </source>
</evidence>
<evidence type="ECO:0000256" key="9">
    <source>
        <dbReference type="ARBA" id="ARBA00023157"/>
    </source>
</evidence>
<evidence type="ECO:0000313" key="13">
    <source>
        <dbReference type="EMBL" id="KAK7883083.1"/>
    </source>
</evidence>
<comment type="cofactor">
    <cofactor evidence="1">
        <name>Ca(2+)</name>
        <dbReference type="ChEBI" id="CHEBI:29108"/>
    </cofactor>
</comment>
<evidence type="ECO:0000256" key="3">
    <source>
        <dbReference type="ARBA" id="ARBA00013278"/>
    </source>
</evidence>
<feature type="region of interest" description="Disordered" evidence="10">
    <location>
        <begin position="332"/>
        <end position="465"/>
    </location>
</feature>
<gene>
    <name evidence="13" type="ORF">WMY93_029257</name>
</gene>